<dbReference type="InterPro" id="IPR015424">
    <property type="entry name" value="PyrdxlP-dep_Trfase"/>
</dbReference>
<gene>
    <name evidence="6" type="ORF">FJY75_02160</name>
</gene>
<accession>A0A937XB04</accession>
<reference evidence="6" key="1">
    <citation type="submission" date="2019-03" db="EMBL/GenBank/DDBJ databases">
        <title>Lake Tanganyika Metagenome-Assembled Genomes (MAGs).</title>
        <authorList>
            <person name="Tran P."/>
        </authorList>
    </citation>
    <scope>NUCLEOTIDE SEQUENCE</scope>
    <source>
        <strain evidence="6">M_DeepCast_400m_m2_100</strain>
    </source>
</reference>
<organism evidence="6 7">
    <name type="scientific">Eiseniibacteriota bacterium</name>
    <dbReference type="NCBI Taxonomy" id="2212470"/>
    <lineage>
        <taxon>Bacteria</taxon>
        <taxon>Candidatus Eiseniibacteriota</taxon>
    </lineage>
</organism>
<evidence type="ECO:0000313" key="6">
    <source>
        <dbReference type="EMBL" id="MBM3316633.1"/>
    </source>
</evidence>
<dbReference type="GO" id="GO:0030170">
    <property type="term" value="F:pyridoxal phosphate binding"/>
    <property type="evidence" value="ECO:0007669"/>
    <property type="project" value="InterPro"/>
</dbReference>
<dbReference type="PANTHER" id="PTHR11808:SF80">
    <property type="entry name" value="CYSTATHIONINE GAMMA-LYASE"/>
    <property type="match status" value="1"/>
</dbReference>
<dbReference type="SUPFAM" id="SSF53383">
    <property type="entry name" value="PLP-dependent transferases"/>
    <property type="match status" value="1"/>
</dbReference>
<dbReference type="GO" id="GO:0009086">
    <property type="term" value="P:methionine biosynthetic process"/>
    <property type="evidence" value="ECO:0007669"/>
    <property type="project" value="UniProtKB-ARBA"/>
</dbReference>
<dbReference type="FunFam" id="3.90.1150.10:FF:000033">
    <property type="entry name" value="Cystathionine gamma-synthase"/>
    <property type="match status" value="1"/>
</dbReference>
<keyword evidence="6" id="KW-0808">Transferase</keyword>
<dbReference type="Gene3D" id="3.40.640.10">
    <property type="entry name" value="Type I PLP-dependent aspartate aminotransferase-like (Major domain)"/>
    <property type="match status" value="1"/>
</dbReference>
<dbReference type="PANTHER" id="PTHR11808">
    <property type="entry name" value="TRANS-SULFURATION ENZYME FAMILY MEMBER"/>
    <property type="match status" value="1"/>
</dbReference>
<sequence length="393" mass="42583">MSSGQGGFMTRALHSEGHGKPMHAHSMPIFQTSTFAFESPEHGADLFARRRTGHIYTRIGNPTVEAFEAVVANLEGGEASVAFASGLAAIFGTLMSSLQAGDHVLSGDTLYGPSLNQIERTLTRYGIEATFVDTSDPAAVERGLRETTRVVFLETPANPTCRITEIRRVSELARRVKALVVVDATFATPCFLRPLEWGADVSLHSTTKFINGHGDAVGGVVTTAAALAERIRKFRTDTGACCSPFDAWLNLRGLRTLALRMERHDRNALAVAGFLASHPGVSRVHYHGLPGDPGHAAARREMSGFGSTFAFEMAGGYESAKRLLERIRMMTLAVSLGTLDTLIQHPASMTHASISEEMMRRQGLTPGMVRIHVGLEDDEDIIEDLRQALEGVQ</sequence>
<dbReference type="FunFam" id="3.40.640.10:FF:000046">
    <property type="entry name" value="Cystathionine gamma-lyase"/>
    <property type="match status" value="1"/>
</dbReference>
<evidence type="ECO:0000256" key="1">
    <source>
        <dbReference type="ARBA" id="ARBA00001933"/>
    </source>
</evidence>
<dbReference type="CDD" id="cd00614">
    <property type="entry name" value="CGS_like"/>
    <property type="match status" value="1"/>
</dbReference>
<keyword evidence="2 3" id="KW-0663">Pyridoxal phosphate</keyword>
<evidence type="ECO:0000256" key="2">
    <source>
        <dbReference type="ARBA" id="ARBA00022898"/>
    </source>
</evidence>
<keyword evidence="6" id="KW-0032">Aminotransferase</keyword>
<proteinExistence type="inferred from homology"/>
<dbReference type="InterPro" id="IPR015422">
    <property type="entry name" value="PyrdxlP-dep_Trfase_small"/>
</dbReference>
<dbReference type="Gene3D" id="3.90.1150.10">
    <property type="entry name" value="Aspartate Aminotransferase, domain 1"/>
    <property type="match status" value="1"/>
</dbReference>
<evidence type="ECO:0000313" key="7">
    <source>
        <dbReference type="Proteomes" id="UP000748308"/>
    </source>
</evidence>
<dbReference type="Pfam" id="PF01053">
    <property type="entry name" value="Cys_Met_Meta_PP"/>
    <property type="match status" value="1"/>
</dbReference>
<evidence type="ECO:0000256" key="5">
    <source>
        <dbReference type="SAM" id="MobiDB-lite"/>
    </source>
</evidence>
<comment type="cofactor">
    <cofactor evidence="1 4">
        <name>pyridoxal 5'-phosphate</name>
        <dbReference type="ChEBI" id="CHEBI:597326"/>
    </cofactor>
</comment>
<dbReference type="InterPro" id="IPR015421">
    <property type="entry name" value="PyrdxlP-dep_Trfase_major"/>
</dbReference>
<evidence type="ECO:0000256" key="3">
    <source>
        <dbReference type="PIRSR" id="PIRSR001434-2"/>
    </source>
</evidence>
<dbReference type="Proteomes" id="UP000748308">
    <property type="component" value="Unassembled WGS sequence"/>
</dbReference>
<dbReference type="GO" id="GO:0005737">
    <property type="term" value="C:cytoplasm"/>
    <property type="evidence" value="ECO:0007669"/>
    <property type="project" value="TreeGrafter"/>
</dbReference>
<evidence type="ECO:0000256" key="4">
    <source>
        <dbReference type="RuleBase" id="RU362118"/>
    </source>
</evidence>
<dbReference type="AlphaFoldDB" id="A0A937XB04"/>
<protein>
    <submittedName>
        <fullName evidence="6">Aminotransferase class I/II-fold pyridoxal phosphate-dependent enzyme</fullName>
    </submittedName>
</protein>
<dbReference type="GO" id="GO:0008483">
    <property type="term" value="F:transaminase activity"/>
    <property type="evidence" value="ECO:0007669"/>
    <property type="project" value="UniProtKB-KW"/>
</dbReference>
<feature type="modified residue" description="N6-(pyridoxal phosphate)lysine" evidence="3">
    <location>
        <position position="208"/>
    </location>
</feature>
<dbReference type="GO" id="GO:0019346">
    <property type="term" value="P:transsulfuration"/>
    <property type="evidence" value="ECO:0007669"/>
    <property type="project" value="InterPro"/>
</dbReference>
<comment type="caution">
    <text evidence="6">The sequence shown here is derived from an EMBL/GenBank/DDBJ whole genome shotgun (WGS) entry which is preliminary data.</text>
</comment>
<comment type="similarity">
    <text evidence="4">Belongs to the trans-sulfuration enzymes family.</text>
</comment>
<dbReference type="PIRSF" id="PIRSF001434">
    <property type="entry name" value="CGS"/>
    <property type="match status" value="1"/>
</dbReference>
<dbReference type="GO" id="GO:0016846">
    <property type="term" value="F:carbon-sulfur lyase activity"/>
    <property type="evidence" value="ECO:0007669"/>
    <property type="project" value="TreeGrafter"/>
</dbReference>
<feature type="region of interest" description="Disordered" evidence="5">
    <location>
        <begin position="1"/>
        <end position="25"/>
    </location>
</feature>
<dbReference type="EMBL" id="VGIY01000027">
    <property type="protein sequence ID" value="MBM3316633.1"/>
    <property type="molecule type" value="Genomic_DNA"/>
</dbReference>
<dbReference type="InterPro" id="IPR054542">
    <property type="entry name" value="Cys_met_metab_PP"/>
</dbReference>
<dbReference type="PROSITE" id="PS00868">
    <property type="entry name" value="CYS_MET_METAB_PP"/>
    <property type="match status" value="1"/>
</dbReference>
<name>A0A937XB04_UNCEI</name>
<dbReference type="InterPro" id="IPR000277">
    <property type="entry name" value="Cys/Met-Metab_PyrdxlP-dep_enz"/>
</dbReference>